<dbReference type="GeneID" id="63920740"/>
<sequence length="333" mass="36324">MKLFTLLIGLLFTSIVSAVPLMAQHNDEPALLVAKRGDISSTYCDVNPEVFPCSEFCKGNQLADFCRPEYCDHHPEHWTCKPKYIESNDTMVDDIDGRLYATLLVDRTAEQHKDHNFGGGVFSGQDITSVSGTFVAPEVFATPEGVRGEVTGEYVAIAMGIYDGHCDGEGENGGILAAIELFPTGKSEVWLEWLTQQYVPAKDMTISAGDSITMTVELSSRTSGSILIENNSKKTSASHKFAGMGYRPVCNTKAHWAVGQASIKHPHDEVHLAHFTPVVFTNISVTAGSNFMTGVSNIEEVLLVDHSDNPLADTSIVDNYINVTYVKSRKVQG</sequence>
<dbReference type="RefSeq" id="XP_040884936.1">
    <property type="nucleotide sequence ID" value="XM_041027367.1"/>
</dbReference>
<dbReference type="Gene3D" id="2.60.120.700">
    <property type="entry name" value="Peptidase G1"/>
    <property type="match status" value="1"/>
</dbReference>
<dbReference type="AlphaFoldDB" id="A0A074W8K0"/>
<evidence type="ECO:0000256" key="1">
    <source>
        <dbReference type="SAM" id="SignalP"/>
    </source>
</evidence>
<name>A0A074W8K0_AURM1</name>
<feature type="signal peptide" evidence="1">
    <location>
        <begin position="1"/>
        <end position="18"/>
    </location>
</feature>
<dbReference type="CDD" id="cd13426">
    <property type="entry name" value="Peptidase_G1"/>
    <property type="match status" value="1"/>
</dbReference>
<dbReference type="PRINTS" id="PR00977">
    <property type="entry name" value="SCYTLDPTASE"/>
</dbReference>
<dbReference type="HOGENOM" id="CLU_834144_0_0_1"/>
<dbReference type="Pfam" id="PF01828">
    <property type="entry name" value="Peptidase_A4"/>
    <property type="match status" value="1"/>
</dbReference>
<dbReference type="PANTHER" id="PTHR37536">
    <property type="entry name" value="PUTATIVE (AFU_ORTHOLOGUE AFUA_3G02970)-RELATED"/>
    <property type="match status" value="1"/>
</dbReference>
<protein>
    <submittedName>
        <fullName evidence="2">Concanavalin A-like lectin/glucanase</fullName>
    </submittedName>
</protein>
<dbReference type="InterPro" id="IPR013320">
    <property type="entry name" value="ConA-like_dom_sf"/>
</dbReference>
<dbReference type="GO" id="GO:0030246">
    <property type="term" value="F:carbohydrate binding"/>
    <property type="evidence" value="ECO:0007669"/>
    <property type="project" value="UniProtKB-KW"/>
</dbReference>
<keyword evidence="1" id="KW-0732">Signal</keyword>
<dbReference type="SUPFAM" id="SSF49899">
    <property type="entry name" value="Concanavalin A-like lectins/glucanases"/>
    <property type="match status" value="1"/>
</dbReference>
<dbReference type="STRING" id="1043003.A0A074W8K0"/>
<dbReference type="InterPro" id="IPR038656">
    <property type="entry name" value="Peptidase_G1_sf"/>
</dbReference>
<dbReference type="PANTHER" id="PTHR37536:SF1">
    <property type="entry name" value="ASPERGILLOPEPSIN, PUTAITVE (AFU_ORTHOLOGUE AFUA_7G01200)"/>
    <property type="match status" value="1"/>
</dbReference>
<accession>A0A074W8K0</accession>
<dbReference type="GO" id="GO:0006508">
    <property type="term" value="P:proteolysis"/>
    <property type="evidence" value="ECO:0007669"/>
    <property type="project" value="InterPro"/>
</dbReference>
<reference evidence="2 3" key="1">
    <citation type="journal article" date="2014" name="BMC Genomics">
        <title>Genome sequencing of four Aureobasidium pullulans varieties: biotechnological potential, stress tolerance, and description of new species.</title>
        <authorList>
            <person name="Gostin Ar C."/>
            <person name="Ohm R.A."/>
            <person name="Kogej T."/>
            <person name="Sonjak S."/>
            <person name="Turk M."/>
            <person name="Zajc J."/>
            <person name="Zalar P."/>
            <person name="Grube M."/>
            <person name="Sun H."/>
            <person name="Han J."/>
            <person name="Sharma A."/>
            <person name="Chiniquy J."/>
            <person name="Ngan C.Y."/>
            <person name="Lipzen A."/>
            <person name="Barry K."/>
            <person name="Grigoriev I.V."/>
            <person name="Gunde-Cimerman N."/>
        </authorList>
    </citation>
    <scope>NUCLEOTIDE SEQUENCE [LARGE SCALE GENOMIC DNA]</scope>
    <source>
        <strain evidence="2 3">CBS 110374</strain>
    </source>
</reference>
<dbReference type="Proteomes" id="UP000030672">
    <property type="component" value="Unassembled WGS sequence"/>
</dbReference>
<evidence type="ECO:0000313" key="2">
    <source>
        <dbReference type="EMBL" id="KEQ67914.1"/>
    </source>
</evidence>
<gene>
    <name evidence="2" type="ORF">M437DRAFT_80541</name>
</gene>
<proteinExistence type="predicted"/>
<keyword evidence="2" id="KW-0430">Lectin</keyword>
<dbReference type="GO" id="GO:0070007">
    <property type="term" value="F:glutamic-type endopeptidase activity"/>
    <property type="evidence" value="ECO:0007669"/>
    <property type="project" value="InterPro"/>
</dbReference>
<feature type="chain" id="PRO_5001702220" evidence="1">
    <location>
        <begin position="19"/>
        <end position="333"/>
    </location>
</feature>
<dbReference type="InterPro" id="IPR000250">
    <property type="entry name" value="Peptidase_G1"/>
</dbReference>
<keyword evidence="3" id="KW-1185">Reference proteome</keyword>
<organism evidence="2 3">
    <name type="scientific">Aureobasidium melanogenum (strain CBS 110374)</name>
    <name type="common">Aureobasidium pullulans var. melanogenum</name>
    <dbReference type="NCBI Taxonomy" id="1043003"/>
    <lineage>
        <taxon>Eukaryota</taxon>
        <taxon>Fungi</taxon>
        <taxon>Dikarya</taxon>
        <taxon>Ascomycota</taxon>
        <taxon>Pezizomycotina</taxon>
        <taxon>Dothideomycetes</taxon>
        <taxon>Dothideomycetidae</taxon>
        <taxon>Dothideales</taxon>
        <taxon>Saccotheciaceae</taxon>
        <taxon>Aureobasidium</taxon>
    </lineage>
</organism>
<dbReference type="EMBL" id="KL584824">
    <property type="protein sequence ID" value="KEQ67914.1"/>
    <property type="molecule type" value="Genomic_DNA"/>
</dbReference>
<evidence type="ECO:0000313" key="3">
    <source>
        <dbReference type="Proteomes" id="UP000030672"/>
    </source>
</evidence>